<comment type="caution">
    <text evidence="2">The sequence shown here is derived from an EMBL/GenBank/DDBJ whole genome shotgun (WGS) entry which is preliminary data.</text>
</comment>
<dbReference type="EMBL" id="JAYWIO010000004">
    <property type="protein sequence ID" value="KAK7266466.1"/>
    <property type="molecule type" value="Genomic_DNA"/>
</dbReference>
<proteinExistence type="predicted"/>
<dbReference type="AlphaFoldDB" id="A0AAN9F071"/>
<evidence type="ECO:0000256" key="1">
    <source>
        <dbReference type="SAM" id="MobiDB-lite"/>
    </source>
</evidence>
<feature type="region of interest" description="Disordered" evidence="1">
    <location>
        <begin position="52"/>
        <end position="82"/>
    </location>
</feature>
<protein>
    <submittedName>
        <fullName evidence="2">Uncharacterized protein</fullName>
    </submittedName>
</protein>
<dbReference type="Proteomes" id="UP001372338">
    <property type="component" value="Unassembled WGS sequence"/>
</dbReference>
<feature type="compositionally biased region" description="Basic residues" evidence="1">
    <location>
        <begin position="70"/>
        <end position="82"/>
    </location>
</feature>
<name>A0AAN9F071_CROPI</name>
<feature type="compositionally biased region" description="Basic and acidic residues" evidence="1">
    <location>
        <begin position="58"/>
        <end position="69"/>
    </location>
</feature>
<organism evidence="2 3">
    <name type="scientific">Crotalaria pallida</name>
    <name type="common">Smooth rattlebox</name>
    <name type="synonym">Crotalaria striata</name>
    <dbReference type="NCBI Taxonomy" id="3830"/>
    <lineage>
        <taxon>Eukaryota</taxon>
        <taxon>Viridiplantae</taxon>
        <taxon>Streptophyta</taxon>
        <taxon>Embryophyta</taxon>
        <taxon>Tracheophyta</taxon>
        <taxon>Spermatophyta</taxon>
        <taxon>Magnoliopsida</taxon>
        <taxon>eudicotyledons</taxon>
        <taxon>Gunneridae</taxon>
        <taxon>Pentapetalae</taxon>
        <taxon>rosids</taxon>
        <taxon>fabids</taxon>
        <taxon>Fabales</taxon>
        <taxon>Fabaceae</taxon>
        <taxon>Papilionoideae</taxon>
        <taxon>50 kb inversion clade</taxon>
        <taxon>genistoids sensu lato</taxon>
        <taxon>core genistoids</taxon>
        <taxon>Crotalarieae</taxon>
        <taxon>Crotalaria</taxon>
    </lineage>
</organism>
<keyword evidence="3" id="KW-1185">Reference proteome</keyword>
<reference evidence="2 3" key="1">
    <citation type="submission" date="2024-01" db="EMBL/GenBank/DDBJ databases">
        <title>The genomes of 5 underutilized Papilionoideae crops provide insights into root nodulation and disease resistanc.</title>
        <authorList>
            <person name="Yuan L."/>
        </authorList>
    </citation>
    <scope>NUCLEOTIDE SEQUENCE [LARGE SCALE GENOMIC DNA]</scope>
    <source>
        <strain evidence="2">ZHUSHIDOU_FW_LH</strain>
        <tissue evidence="2">Leaf</tissue>
    </source>
</reference>
<accession>A0AAN9F071</accession>
<evidence type="ECO:0000313" key="3">
    <source>
        <dbReference type="Proteomes" id="UP001372338"/>
    </source>
</evidence>
<evidence type="ECO:0000313" key="2">
    <source>
        <dbReference type="EMBL" id="KAK7266466.1"/>
    </source>
</evidence>
<sequence>MGEGSQRVTLEEGEINRKFRMEHCAGDGIYTGDGYVEVREVVVDSGSVEVLDAMGEGGDGKKELAERFREKQRKNKKKKSRR</sequence>
<gene>
    <name evidence="2" type="ORF">RIF29_19110</name>
</gene>